<gene>
    <name evidence="12" type="primary">Dtx3l_1</name>
    <name evidence="12" type="ORF">MYIHEB_R13760</name>
</gene>
<dbReference type="InterPro" id="IPR039399">
    <property type="entry name" value="Deltex_C_sf"/>
</dbReference>
<dbReference type="Gene3D" id="3.30.70.330">
    <property type="match status" value="1"/>
</dbReference>
<dbReference type="CDD" id="cd09633">
    <property type="entry name" value="Deltex_C"/>
    <property type="match status" value="1"/>
</dbReference>
<dbReference type="SUPFAM" id="SSF57850">
    <property type="entry name" value="RING/U-box"/>
    <property type="match status" value="1"/>
</dbReference>
<proteinExistence type="inferred from homology"/>
<evidence type="ECO:0000259" key="11">
    <source>
        <dbReference type="PROSITE" id="PS50089"/>
    </source>
</evidence>
<dbReference type="UniPathway" id="UPA00143"/>
<name>A0A7K9JAF3_9CORV</name>
<evidence type="ECO:0000313" key="13">
    <source>
        <dbReference type="Proteomes" id="UP000534930"/>
    </source>
</evidence>
<feature type="non-terminal residue" evidence="12">
    <location>
        <position position="1"/>
    </location>
</feature>
<comment type="similarity">
    <text evidence="3 9">Belongs to the Deltex family.</text>
</comment>
<evidence type="ECO:0000256" key="6">
    <source>
        <dbReference type="ARBA" id="ARBA00022771"/>
    </source>
</evidence>
<dbReference type="InterPro" id="IPR057051">
    <property type="entry name" value="PARP14_RPM_1"/>
</dbReference>
<dbReference type="Pfam" id="PF18102">
    <property type="entry name" value="DTC"/>
    <property type="match status" value="1"/>
</dbReference>
<keyword evidence="4 9" id="KW-0808">Transferase</keyword>
<dbReference type="InterPro" id="IPR012677">
    <property type="entry name" value="Nucleotide-bd_a/b_plait_sf"/>
</dbReference>
<dbReference type="InterPro" id="IPR048409">
    <property type="entry name" value="DTX3L_KH-like"/>
</dbReference>
<evidence type="ECO:0000256" key="9">
    <source>
        <dbReference type="RuleBase" id="RU367105"/>
    </source>
</evidence>
<dbReference type="Proteomes" id="UP000534930">
    <property type="component" value="Unassembled WGS sequence"/>
</dbReference>
<evidence type="ECO:0000256" key="7">
    <source>
        <dbReference type="ARBA" id="ARBA00022833"/>
    </source>
</evidence>
<dbReference type="InterPro" id="IPR013083">
    <property type="entry name" value="Znf_RING/FYVE/PHD"/>
</dbReference>
<dbReference type="AlphaFoldDB" id="A0A7K9JAF3"/>
<dbReference type="GO" id="GO:0008270">
    <property type="term" value="F:zinc ion binding"/>
    <property type="evidence" value="ECO:0007669"/>
    <property type="project" value="UniProtKB-KW"/>
</dbReference>
<dbReference type="InterPro" id="IPR017907">
    <property type="entry name" value="Znf_RING_CS"/>
</dbReference>
<evidence type="ECO:0000256" key="2">
    <source>
        <dbReference type="ARBA" id="ARBA00004906"/>
    </source>
</evidence>
<dbReference type="InterPro" id="IPR039396">
    <property type="entry name" value="Deltex_C"/>
</dbReference>
<dbReference type="GO" id="GO:0016567">
    <property type="term" value="P:protein ubiquitination"/>
    <property type="evidence" value="ECO:0007669"/>
    <property type="project" value="UniProtKB-UniRule"/>
</dbReference>
<sequence>AAPLLVRLSPAPAAGDKAILKLQAYFQSGRRSGGGECNVRVGPKPGTYWVDFSKEQDRKNVEARAKHILELGAKSLEIVILPGEGDPGKSQITAQASASYEDNAASPSLPQQEQQDNDGHGATAKEVLTKKIFLTVSATLNTSMFTEDQREKITIMCPNLKREGNPGMEGREKLTGDFTDIEKAYHYFEDILAGRDPNHNFSHSECKNGLKDENGLNTEEMNEFTVVTALYEYFSHTRKKEIKALQERFGVRLRIKHCGEDSTLIYLSSATSPASLQAASDFFITTFQETTRDLKQEKVPITNSYTLRETAMKLNERFGHLLAKEEGSQLLLRGPWSEILAAKKFLAEEGEKSHAGKNMKISSEQYKYRNGIEVDASVFKLLETILSKEIENISDKFDTLIEIKENYGQKVIIFRPKPKTYDMSSHATESFINAFQSASAMLKEKSITLKLSEDQKKTSYMLLNGKQFEDLHVKLRKNEDKLIISGLPDHLYAAEKHMMDLLNIEDSTQTKNEAPLSSDLSSQEATGASKKKSNVKQKNNLSSEGQTWAKREEKEEEMCVICRDKIKNKETLEKCKHAFCKSCIDLAMAHKQACPVCNTVCGVLRGNQPEGNMSVSTIRSSLPGYPDCYTIKIDYFMEGGIQTSSHPNPGQHYRPTHRIAYLPDNKEGREILELLRRAFEQKLIFTVGQSRTTGEQNVITWNDIHHKTATDGGPTHFGYPDPSYLQRVRSELKAKGIE</sequence>
<comment type="catalytic activity">
    <reaction evidence="1 9">
        <text>S-ubiquitinyl-[E2 ubiquitin-conjugating enzyme]-L-cysteine + [acceptor protein]-L-lysine = [E2 ubiquitin-conjugating enzyme]-L-cysteine + N(6)-ubiquitinyl-[acceptor protein]-L-lysine.</text>
        <dbReference type="EC" id="2.3.2.27"/>
    </reaction>
</comment>
<dbReference type="EMBL" id="VWZQ01011396">
    <property type="protein sequence ID" value="NXH34846.1"/>
    <property type="molecule type" value="Genomic_DNA"/>
</dbReference>
<keyword evidence="7 9" id="KW-0862">Zinc</keyword>
<evidence type="ECO:0000256" key="3">
    <source>
        <dbReference type="ARBA" id="ARBA00009413"/>
    </source>
</evidence>
<dbReference type="SMART" id="SM00184">
    <property type="entry name" value="RING"/>
    <property type="match status" value="1"/>
</dbReference>
<evidence type="ECO:0000256" key="5">
    <source>
        <dbReference type="ARBA" id="ARBA00022723"/>
    </source>
</evidence>
<feature type="compositionally biased region" description="Polar residues" evidence="10">
    <location>
        <begin position="90"/>
        <end position="114"/>
    </location>
</feature>
<evidence type="ECO:0000256" key="4">
    <source>
        <dbReference type="ARBA" id="ARBA00022679"/>
    </source>
</evidence>
<dbReference type="InterPro" id="IPR039398">
    <property type="entry name" value="Deltex_fam"/>
</dbReference>
<feature type="domain" description="RING-type" evidence="11">
    <location>
        <begin position="559"/>
        <end position="598"/>
    </location>
</feature>
<dbReference type="GO" id="GO:0007219">
    <property type="term" value="P:Notch signaling pathway"/>
    <property type="evidence" value="ECO:0007669"/>
    <property type="project" value="InterPro"/>
</dbReference>
<evidence type="ECO:0000256" key="8">
    <source>
        <dbReference type="PROSITE-ProRule" id="PRU00175"/>
    </source>
</evidence>
<keyword evidence="12" id="KW-0436">Ligase</keyword>
<dbReference type="GO" id="GO:0005737">
    <property type="term" value="C:cytoplasm"/>
    <property type="evidence" value="ECO:0007669"/>
    <property type="project" value="UniProtKB-SubCell"/>
</dbReference>
<accession>A0A7K9JAF3</accession>
<dbReference type="Pfam" id="PF23222">
    <property type="entry name" value="RRM_PARP14_1"/>
    <property type="match status" value="1"/>
</dbReference>
<dbReference type="PROSITE" id="PS00518">
    <property type="entry name" value="ZF_RING_1"/>
    <property type="match status" value="1"/>
</dbReference>
<keyword evidence="6 8" id="KW-0863">Zinc-finger</keyword>
<dbReference type="GO" id="GO:0016874">
    <property type="term" value="F:ligase activity"/>
    <property type="evidence" value="ECO:0007669"/>
    <property type="project" value="UniProtKB-KW"/>
</dbReference>
<comment type="pathway">
    <text evidence="2 9">Protein modification; protein ubiquitination.</text>
</comment>
<dbReference type="Pfam" id="PF13923">
    <property type="entry name" value="zf-C3HC4_2"/>
    <property type="match status" value="1"/>
</dbReference>
<dbReference type="Gene3D" id="3.30.390.130">
    <property type="match status" value="1"/>
</dbReference>
<protein>
    <recommendedName>
        <fullName evidence="9">E3 ubiquitin-protein ligase</fullName>
        <ecNumber evidence="9">2.3.2.27</ecNumber>
    </recommendedName>
</protein>
<keyword evidence="5 9" id="KW-0479">Metal-binding</keyword>
<feature type="non-terminal residue" evidence="12">
    <location>
        <position position="738"/>
    </location>
</feature>
<feature type="region of interest" description="Disordered" evidence="10">
    <location>
        <begin position="89"/>
        <end position="120"/>
    </location>
</feature>
<keyword evidence="13" id="KW-1185">Reference proteome</keyword>
<organism evidence="12 13">
    <name type="scientific">Myiagra hebetior</name>
    <dbReference type="NCBI Taxonomy" id="381031"/>
    <lineage>
        <taxon>Eukaryota</taxon>
        <taxon>Metazoa</taxon>
        <taxon>Chordata</taxon>
        <taxon>Craniata</taxon>
        <taxon>Vertebrata</taxon>
        <taxon>Euteleostomi</taxon>
        <taxon>Archelosauria</taxon>
        <taxon>Archosauria</taxon>
        <taxon>Dinosauria</taxon>
        <taxon>Saurischia</taxon>
        <taxon>Theropoda</taxon>
        <taxon>Coelurosauria</taxon>
        <taxon>Aves</taxon>
        <taxon>Neognathae</taxon>
        <taxon>Neoaves</taxon>
        <taxon>Telluraves</taxon>
        <taxon>Australaves</taxon>
        <taxon>Passeriformes</taxon>
        <taxon>Corvoidea</taxon>
        <taxon>Monarchidae</taxon>
        <taxon>Myiagra</taxon>
    </lineage>
</organism>
<comment type="caution">
    <text evidence="12">The sequence shown here is derived from an EMBL/GenBank/DDBJ whole genome shotgun (WGS) entry which is preliminary data.</text>
</comment>
<dbReference type="Gene3D" id="3.30.40.10">
    <property type="entry name" value="Zinc/RING finger domain, C3HC4 (zinc finger)"/>
    <property type="match status" value="1"/>
</dbReference>
<evidence type="ECO:0000313" key="12">
    <source>
        <dbReference type="EMBL" id="NXH34846.1"/>
    </source>
</evidence>
<reference evidence="12 13" key="1">
    <citation type="submission" date="2019-09" db="EMBL/GenBank/DDBJ databases">
        <title>Bird 10,000 Genomes (B10K) Project - Family phase.</title>
        <authorList>
            <person name="Zhang G."/>
        </authorList>
    </citation>
    <scope>NUCLEOTIDE SEQUENCE [LARGE SCALE GENOMIC DNA]</scope>
    <source>
        <strain evidence="12">B10K-DU-001-33</strain>
        <tissue evidence="12">Muscle</tissue>
    </source>
</reference>
<dbReference type="Pfam" id="PF21717">
    <property type="entry name" value="DTX3L_a-b"/>
    <property type="match status" value="1"/>
</dbReference>
<dbReference type="InterPro" id="IPR048418">
    <property type="entry name" value="DTX3L_a/b_dom"/>
</dbReference>
<keyword evidence="9" id="KW-0963">Cytoplasm</keyword>
<dbReference type="EC" id="2.3.2.27" evidence="9"/>
<dbReference type="PROSITE" id="PS50089">
    <property type="entry name" value="ZF_RING_2"/>
    <property type="match status" value="1"/>
</dbReference>
<evidence type="ECO:0000256" key="1">
    <source>
        <dbReference type="ARBA" id="ARBA00000900"/>
    </source>
</evidence>
<dbReference type="PANTHER" id="PTHR12622">
    <property type="entry name" value="DELTEX-RELATED"/>
    <property type="match status" value="1"/>
</dbReference>
<dbReference type="InterPro" id="IPR001841">
    <property type="entry name" value="Znf_RING"/>
</dbReference>
<evidence type="ECO:0000256" key="10">
    <source>
        <dbReference type="SAM" id="MobiDB-lite"/>
    </source>
</evidence>
<dbReference type="GO" id="GO:0061630">
    <property type="term" value="F:ubiquitin protein ligase activity"/>
    <property type="evidence" value="ECO:0007669"/>
    <property type="project" value="UniProtKB-UniRule"/>
</dbReference>
<comment type="subcellular location">
    <subcellularLocation>
        <location evidence="9">Cytoplasm</location>
    </subcellularLocation>
</comment>
<dbReference type="Pfam" id="PF21718">
    <property type="entry name" value="KH_DTX3L"/>
    <property type="match status" value="2"/>
</dbReference>
<feature type="region of interest" description="Disordered" evidence="10">
    <location>
        <begin position="511"/>
        <end position="549"/>
    </location>
</feature>